<accession>A0A6G9A670</accession>
<dbReference type="EMBL" id="CP050066">
    <property type="protein sequence ID" value="QIP07967.2"/>
    <property type="molecule type" value="Genomic_DNA"/>
</dbReference>
<dbReference type="Proteomes" id="UP000500895">
    <property type="component" value="Chromosome"/>
</dbReference>
<gene>
    <name evidence="1" type="ORF">FJN17_21470</name>
    <name evidence="2" type="ORF">HAV00_17640</name>
</gene>
<evidence type="ECO:0000313" key="1">
    <source>
        <dbReference type="EMBL" id="QDF39922.2"/>
    </source>
</evidence>
<dbReference type="AlphaFoldDB" id="A0A6G9A670"/>
<proteinExistence type="predicted"/>
<reference evidence="2" key="3">
    <citation type="submission" date="2024-02" db="EMBL/GenBank/DDBJ databases">
        <authorList>
            <person name="Bromfield E.S.P."/>
            <person name="Cloutier S."/>
            <person name="Nguyen H.D.T."/>
        </authorList>
    </citation>
    <scope>NUCLEOTIDE SEQUENCE</scope>
    <source>
        <strain evidence="2">101S1MB</strain>
        <strain evidence="1">65S1MB</strain>
    </source>
</reference>
<name>A0A6G9A670_9BRAD</name>
<evidence type="ECO:0000313" key="2">
    <source>
        <dbReference type="EMBL" id="QIP07967.2"/>
    </source>
</evidence>
<dbReference type="Proteomes" id="UP000319298">
    <property type="component" value="Chromosome"/>
</dbReference>
<evidence type="ECO:0000313" key="4">
    <source>
        <dbReference type="Proteomes" id="UP000500895"/>
    </source>
</evidence>
<reference evidence="3 4" key="2">
    <citation type="journal article" date="2020" name="Int. J. Syst. Evol. Microbiol.">
        <title>Description and complete genome sequences of Bradyrhizobium symbiodeficiens sp. nov., a non-symbiotic bacterium associated with legumes native to Canada.</title>
        <authorList>
            <person name="Bromfield E.S.P."/>
            <person name="Cloutier S."/>
            <person name="Nguyen H.D.T."/>
        </authorList>
    </citation>
    <scope>NUCLEOTIDE SEQUENCE [LARGE SCALE GENOMIC DNA]</scope>
    <source>
        <strain evidence="2 4">101S1MB</strain>
        <strain evidence="1 3">65S1MB</strain>
    </source>
</reference>
<reference evidence="3" key="1">
    <citation type="submission" date="2019-06" db="EMBL/GenBank/DDBJ databases">
        <title>Whole-Genome Sequence of Bradyrhizobium sp. 3 Strain 65S1MB.</title>
        <authorList>
            <person name="Bromfield E.S.P."/>
            <person name="Cloutier S."/>
            <person name="Nguyen H.D.T."/>
        </authorList>
    </citation>
    <scope>NUCLEOTIDE SEQUENCE [LARGE SCALE GENOMIC DNA]</scope>
    <source>
        <strain evidence="3">65S1MB</strain>
    </source>
</reference>
<keyword evidence="3" id="KW-1185">Reference proteome</keyword>
<dbReference type="RefSeq" id="WP_334260392.1">
    <property type="nucleotide sequence ID" value="NZ_CP041090.2"/>
</dbReference>
<evidence type="ECO:0000313" key="3">
    <source>
        <dbReference type="Proteomes" id="UP000319298"/>
    </source>
</evidence>
<protein>
    <submittedName>
        <fullName evidence="2">Uncharacterized protein</fullName>
    </submittedName>
</protein>
<dbReference type="EMBL" id="CP041090">
    <property type="protein sequence ID" value="QDF39922.2"/>
    <property type="molecule type" value="Genomic_DNA"/>
</dbReference>
<organism evidence="2 4">
    <name type="scientific">Bradyrhizobium symbiodeficiens</name>
    <dbReference type="NCBI Taxonomy" id="1404367"/>
    <lineage>
        <taxon>Bacteria</taxon>
        <taxon>Pseudomonadati</taxon>
        <taxon>Pseudomonadota</taxon>
        <taxon>Alphaproteobacteria</taxon>
        <taxon>Hyphomicrobiales</taxon>
        <taxon>Nitrobacteraceae</taxon>
        <taxon>Bradyrhizobium</taxon>
    </lineage>
</organism>
<sequence length="125" mass="13351">MAAVALQAVHRASKSRTGAPDIGAATALKPLDPDVVSPAIPAFFIGHNRAGLWVAREAQGRAGGLFLFKSSAVEFAHRRSAPARCALVFPAETFELDIENQGSPLVALAARWLDGMKRHLARLVR</sequence>